<evidence type="ECO:0000313" key="12">
    <source>
        <dbReference type="Proteomes" id="UP000182589"/>
    </source>
</evidence>
<dbReference type="FunFam" id="3.30.70.1400:FF:000001">
    <property type="entry name" value="Aminomethyltransferase"/>
    <property type="match status" value="1"/>
</dbReference>
<name>A0A1H2T617_9BACL</name>
<accession>A0A1H2T617</accession>
<dbReference type="SUPFAM" id="SSF103025">
    <property type="entry name" value="Folate-binding domain"/>
    <property type="match status" value="1"/>
</dbReference>
<keyword evidence="3 7" id="KW-0032">Aminotransferase</keyword>
<dbReference type="EC" id="2.1.2.10" evidence="2 7"/>
<dbReference type="NCBIfam" id="NF001567">
    <property type="entry name" value="PRK00389.1"/>
    <property type="match status" value="1"/>
</dbReference>
<dbReference type="InterPro" id="IPR013977">
    <property type="entry name" value="GcvT_C"/>
</dbReference>
<dbReference type="GO" id="GO:0032259">
    <property type="term" value="P:methylation"/>
    <property type="evidence" value="ECO:0007669"/>
    <property type="project" value="UniProtKB-KW"/>
</dbReference>
<dbReference type="InterPro" id="IPR028896">
    <property type="entry name" value="GcvT/YgfZ/DmdA"/>
</dbReference>
<dbReference type="Pfam" id="PF08669">
    <property type="entry name" value="GCV_T_C"/>
    <property type="match status" value="1"/>
</dbReference>
<dbReference type="FunFam" id="2.40.30.110:FF:000003">
    <property type="entry name" value="Aminomethyltransferase"/>
    <property type="match status" value="1"/>
</dbReference>
<evidence type="ECO:0000256" key="8">
    <source>
        <dbReference type="PIRSR" id="PIRSR006487-1"/>
    </source>
</evidence>
<dbReference type="STRING" id="89784.SAMN04489725_10591"/>
<dbReference type="Pfam" id="PF01571">
    <property type="entry name" value="GCV_T"/>
    <property type="match status" value="1"/>
</dbReference>
<evidence type="ECO:0000259" key="10">
    <source>
        <dbReference type="Pfam" id="PF08669"/>
    </source>
</evidence>
<feature type="domain" description="Aminomethyltransferase C-terminal" evidence="10">
    <location>
        <begin position="331"/>
        <end position="409"/>
    </location>
</feature>
<dbReference type="InterPro" id="IPR006222">
    <property type="entry name" value="GCVT_N"/>
</dbReference>
<evidence type="ECO:0000256" key="3">
    <source>
        <dbReference type="ARBA" id="ARBA00022576"/>
    </source>
</evidence>
<dbReference type="InterPro" id="IPR022903">
    <property type="entry name" value="GcvT_bac"/>
</dbReference>
<dbReference type="GO" id="GO:0008168">
    <property type="term" value="F:methyltransferase activity"/>
    <property type="evidence" value="ECO:0007669"/>
    <property type="project" value="UniProtKB-KW"/>
</dbReference>
<dbReference type="InterPro" id="IPR006223">
    <property type="entry name" value="GcvT"/>
</dbReference>
<comment type="similarity">
    <text evidence="1 7">Belongs to the GcvT family.</text>
</comment>
<dbReference type="NCBIfam" id="TIGR00528">
    <property type="entry name" value="gcvT"/>
    <property type="match status" value="1"/>
</dbReference>
<dbReference type="Proteomes" id="UP000182589">
    <property type="component" value="Unassembled WGS sequence"/>
</dbReference>
<keyword evidence="4 7" id="KW-0808">Transferase</keyword>
<proteinExistence type="inferred from homology"/>
<reference evidence="12" key="1">
    <citation type="submission" date="2016-10" db="EMBL/GenBank/DDBJ databases">
        <authorList>
            <person name="Varghese N."/>
        </authorList>
    </citation>
    <scope>NUCLEOTIDE SEQUENCE [LARGE SCALE GENOMIC DNA]</scope>
    <source>
        <strain evidence="12">DSM 12489</strain>
    </source>
</reference>
<dbReference type="GO" id="GO:0008483">
    <property type="term" value="F:transaminase activity"/>
    <property type="evidence" value="ECO:0007669"/>
    <property type="project" value="UniProtKB-KW"/>
</dbReference>
<dbReference type="Gene3D" id="2.40.30.110">
    <property type="entry name" value="Aminomethyltransferase beta-barrel domains"/>
    <property type="match status" value="1"/>
</dbReference>
<comment type="catalytic activity">
    <reaction evidence="6 7">
        <text>N(6)-[(R)-S(8)-aminomethyldihydrolipoyl]-L-lysyl-[protein] + (6S)-5,6,7,8-tetrahydrofolate = N(6)-[(R)-dihydrolipoyl]-L-lysyl-[protein] + (6R)-5,10-methylene-5,6,7,8-tetrahydrofolate + NH4(+)</text>
        <dbReference type="Rhea" id="RHEA:16945"/>
        <dbReference type="Rhea" id="RHEA-COMP:10475"/>
        <dbReference type="Rhea" id="RHEA-COMP:10492"/>
        <dbReference type="ChEBI" id="CHEBI:15636"/>
        <dbReference type="ChEBI" id="CHEBI:28938"/>
        <dbReference type="ChEBI" id="CHEBI:57453"/>
        <dbReference type="ChEBI" id="CHEBI:83100"/>
        <dbReference type="ChEBI" id="CHEBI:83143"/>
        <dbReference type="EC" id="2.1.2.10"/>
    </reaction>
</comment>
<feature type="binding site" evidence="8">
    <location>
        <position position="249"/>
    </location>
    <ligand>
        <name>substrate</name>
    </ligand>
</feature>
<dbReference type="GO" id="GO:0004047">
    <property type="term" value="F:aminomethyltransferase activity"/>
    <property type="evidence" value="ECO:0007669"/>
    <property type="project" value="UniProtKB-UniRule"/>
</dbReference>
<dbReference type="Gene3D" id="3.30.1360.120">
    <property type="entry name" value="Probable tRNA modification gtpase trme, domain 1"/>
    <property type="match status" value="1"/>
</dbReference>
<gene>
    <name evidence="7" type="primary">gcvT</name>
    <name evidence="11" type="ORF">SAMN04489725_10591</name>
</gene>
<dbReference type="InterPro" id="IPR029043">
    <property type="entry name" value="GcvT/YgfZ_C"/>
</dbReference>
<keyword evidence="12" id="KW-1185">Reference proteome</keyword>
<evidence type="ECO:0000256" key="7">
    <source>
        <dbReference type="HAMAP-Rule" id="MF_00259"/>
    </source>
</evidence>
<evidence type="ECO:0000256" key="1">
    <source>
        <dbReference type="ARBA" id="ARBA00008609"/>
    </source>
</evidence>
<feature type="domain" description="GCVT N-terminal" evidence="9">
    <location>
        <begin position="60"/>
        <end position="312"/>
    </location>
</feature>
<evidence type="ECO:0000256" key="2">
    <source>
        <dbReference type="ARBA" id="ARBA00012616"/>
    </source>
</evidence>
<dbReference type="GO" id="GO:0019464">
    <property type="term" value="P:glycine decarboxylation via glycine cleavage system"/>
    <property type="evidence" value="ECO:0007669"/>
    <property type="project" value="UniProtKB-UniRule"/>
</dbReference>
<evidence type="ECO:0000256" key="5">
    <source>
        <dbReference type="ARBA" id="ARBA00031395"/>
    </source>
</evidence>
<protein>
    <recommendedName>
        <fullName evidence="2 7">Aminomethyltransferase</fullName>
        <ecNumber evidence="2 7">2.1.2.10</ecNumber>
    </recommendedName>
    <alternativeName>
        <fullName evidence="5 7">Glycine cleavage system T protein</fullName>
    </alternativeName>
</protein>
<comment type="function">
    <text evidence="7">The glycine cleavage system catalyzes the degradation of glycine.</text>
</comment>
<evidence type="ECO:0000256" key="4">
    <source>
        <dbReference type="ARBA" id="ARBA00022679"/>
    </source>
</evidence>
<dbReference type="SUPFAM" id="SSF101790">
    <property type="entry name" value="Aminomethyltransferase beta-barrel domain"/>
    <property type="match status" value="1"/>
</dbReference>
<dbReference type="HAMAP" id="MF_00259">
    <property type="entry name" value="GcvT"/>
    <property type="match status" value="1"/>
</dbReference>
<dbReference type="GO" id="GO:0005829">
    <property type="term" value="C:cytosol"/>
    <property type="evidence" value="ECO:0007669"/>
    <property type="project" value="TreeGrafter"/>
</dbReference>
<evidence type="ECO:0000313" key="11">
    <source>
        <dbReference type="EMBL" id="SDW39288.1"/>
    </source>
</evidence>
<comment type="subunit">
    <text evidence="7">The glycine cleavage system is composed of four proteins: P, T, L and H.</text>
</comment>
<dbReference type="InterPro" id="IPR027266">
    <property type="entry name" value="TrmE/GcvT-like"/>
</dbReference>
<organism evidence="11 12">
    <name type="scientific">Alicyclobacillus hesperidum</name>
    <dbReference type="NCBI Taxonomy" id="89784"/>
    <lineage>
        <taxon>Bacteria</taxon>
        <taxon>Bacillati</taxon>
        <taxon>Bacillota</taxon>
        <taxon>Bacilli</taxon>
        <taxon>Bacillales</taxon>
        <taxon>Alicyclobacillaceae</taxon>
        <taxon>Alicyclobacillus</taxon>
    </lineage>
</organism>
<dbReference type="GO" id="GO:0005960">
    <property type="term" value="C:glycine cleavage complex"/>
    <property type="evidence" value="ECO:0007669"/>
    <property type="project" value="InterPro"/>
</dbReference>
<keyword evidence="11" id="KW-0489">Methyltransferase</keyword>
<dbReference type="Gene3D" id="4.10.1250.10">
    <property type="entry name" value="Aminomethyltransferase fragment"/>
    <property type="match status" value="1"/>
</dbReference>
<evidence type="ECO:0000259" key="9">
    <source>
        <dbReference type="Pfam" id="PF01571"/>
    </source>
</evidence>
<evidence type="ECO:0000256" key="6">
    <source>
        <dbReference type="ARBA" id="ARBA00047665"/>
    </source>
</evidence>
<dbReference type="Gene3D" id="3.30.70.1400">
    <property type="entry name" value="Aminomethyltransferase beta-barrel domains"/>
    <property type="match status" value="1"/>
</dbReference>
<sequence length="417" mass="45929">MLVSLLLRHVVCDKWCVFFHKCATVDAKHICVNTRAGCVAIIASDTFAKVGIAMGKRTSLYDAHLQLGAKVIDFHGFEMPVQYRGIREEHASVRSAVGIFDVSHMGEIEVKGEDARRFLQYIVTNDVERLRVGRAMYTLMVDETGGVIDDLLVYQLAEDSYWLVVNASRIAEDDAWIRAHADGYEVTVKDRSDEVALVAIQGPEAATLLQSVADVDVTELRPFSFVRTELYGNPSIISRTGYTGEDGFEVYASPTAVERLFASLIDHGALPCGLGARDTLRLEACLPLYGNELNRDVTPLEVGLQAFVKLDKGPFIGRDALVRQREAGVSRKLVGLQMDDRAIARAGYPVWHGEKMVGQVTSGTLSPTLGVPIALALVDANYAEVGQQLAVEIRSRRHGAHVVQTPFYKRLRGNRPS</sequence>
<dbReference type="PANTHER" id="PTHR43757">
    <property type="entry name" value="AMINOMETHYLTRANSFERASE"/>
    <property type="match status" value="1"/>
</dbReference>
<dbReference type="PANTHER" id="PTHR43757:SF2">
    <property type="entry name" value="AMINOMETHYLTRANSFERASE, MITOCHONDRIAL"/>
    <property type="match status" value="1"/>
</dbReference>
<dbReference type="EMBL" id="FNOJ01000005">
    <property type="protein sequence ID" value="SDW39288.1"/>
    <property type="molecule type" value="Genomic_DNA"/>
</dbReference>
<dbReference type="PIRSF" id="PIRSF006487">
    <property type="entry name" value="GcvT"/>
    <property type="match status" value="1"/>
</dbReference>
<dbReference type="AlphaFoldDB" id="A0A1H2T617"/>